<organism evidence="1">
    <name type="scientific">Myoviridae sp. ctY1522</name>
    <dbReference type="NCBI Taxonomy" id="2825124"/>
    <lineage>
        <taxon>Viruses</taxon>
        <taxon>Duplodnaviria</taxon>
        <taxon>Heunggongvirae</taxon>
        <taxon>Uroviricota</taxon>
        <taxon>Caudoviricetes</taxon>
    </lineage>
</organism>
<evidence type="ECO:0000313" key="1">
    <source>
        <dbReference type="EMBL" id="DAF84594.1"/>
    </source>
</evidence>
<accession>A0A8S5TQV8</accession>
<reference evidence="1" key="1">
    <citation type="journal article" date="2021" name="Proc. Natl. Acad. Sci. U.S.A.">
        <title>A Catalog of Tens of Thousands of Viruses from Human Metagenomes Reveals Hidden Associations with Chronic Diseases.</title>
        <authorList>
            <person name="Tisza M.J."/>
            <person name="Buck C.B."/>
        </authorList>
    </citation>
    <scope>NUCLEOTIDE SEQUENCE</scope>
    <source>
        <strain evidence="1">CtY1522</strain>
    </source>
</reference>
<name>A0A8S5TQV8_9CAUD</name>
<dbReference type="EMBL" id="BK015906">
    <property type="protein sequence ID" value="DAF84594.1"/>
    <property type="molecule type" value="Genomic_DNA"/>
</dbReference>
<sequence>MVKRPKNVVYQYLYKALHDKKNRPSKQMRDAVIMDATIQPRTAAALLGLTRGTVLNIRRERGVVNPRYWQGCEMTCPAYCPYDDCMMPQDIAVLEDENEMRARAMAAMKPIRRKRKAV</sequence>
<protein>
    <submittedName>
        <fullName evidence="1">Uncharacterized protein</fullName>
    </submittedName>
</protein>
<proteinExistence type="predicted"/>